<proteinExistence type="predicted"/>
<organism evidence="1 2">
    <name type="scientific">Mytilus coruscus</name>
    <name type="common">Sea mussel</name>
    <dbReference type="NCBI Taxonomy" id="42192"/>
    <lineage>
        <taxon>Eukaryota</taxon>
        <taxon>Metazoa</taxon>
        <taxon>Spiralia</taxon>
        <taxon>Lophotrochozoa</taxon>
        <taxon>Mollusca</taxon>
        <taxon>Bivalvia</taxon>
        <taxon>Autobranchia</taxon>
        <taxon>Pteriomorphia</taxon>
        <taxon>Mytilida</taxon>
        <taxon>Mytiloidea</taxon>
        <taxon>Mytilidae</taxon>
        <taxon>Mytilinae</taxon>
        <taxon>Mytilus</taxon>
    </lineage>
</organism>
<reference evidence="1 2" key="1">
    <citation type="submission" date="2020-06" db="EMBL/GenBank/DDBJ databases">
        <authorList>
            <person name="Li R."/>
            <person name="Bekaert M."/>
        </authorList>
    </citation>
    <scope>NUCLEOTIDE SEQUENCE [LARGE SCALE GENOMIC DNA]</scope>
    <source>
        <strain evidence="2">wild</strain>
    </source>
</reference>
<evidence type="ECO:0000313" key="2">
    <source>
        <dbReference type="Proteomes" id="UP000507470"/>
    </source>
</evidence>
<dbReference type="PANTHER" id="PTHR47331:SF6">
    <property type="entry name" value="DOUBLECORTIN DOMAIN-CONTAINING PROTEIN"/>
    <property type="match status" value="1"/>
</dbReference>
<accession>A0A6J8AK16</accession>
<dbReference type="EMBL" id="CACVKT020001597">
    <property type="protein sequence ID" value="CAC5369397.1"/>
    <property type="molecule type" value="Genomic_DNA"/>
</dbReference>
<name>A0A6J8AK16_MYTCO</name>
<dbReference type="AlphaFoldDB" id="A0A6J8AK16"/>
<dbReference type="Proteomes" id="UP000507470">
    <property type="component" value="Unassembled WGS sequence"/>
</dbReference>
<evidence type="ECO:0000313" key="1">
    <source>
        <dbReference type="EMBL" id="CAC5369397.1"/>
    </source>
</evidence>
<keyword evidence="2" id="KW-1185">Reference proteome</keyword>
<dbReference type="PANTHER" id="PTHR47331">
    <property type="entry name" value="PHD-TYPE DOMAIN-CONTAINING PROTEIN"/>
    <property type="match status" value="1"/>
</dbReference>
<protein>
    <submittedName>
        <fullName evidence="1">Uncharacterized protein</fullName>
    </submittedName>
</protein>
<sequence>MIGWPTALLNWPPVELTVEGQLRASWPSVEQIVEGQLRATWIFAMQIRNMLVKDEHIIHLPHNIDVTVLKTKTIKSDEKIINKVVLVAETLLLVLEVPEQHNNEFYEINLTTAIHLPGYPTDFCFVSKNSGFLVSWKHISERENHYAREHLFHFSTEGKLLGIIPFLGTSPFSFFPVFLNGDPNIEEQYPGYGTLGWRRLSWYGTCALLNTYCEYEKKNLLVFGVVSLHFKHADADQISDKKYHSSYVLDTRNITERRTTEFEEQQRSQHASHLTEYDLKADSVKAAIHSLGPLNLTARSFVSTQRNKALELAKFMKANEDLCPLHGTNHQLNMCRGFRSKPLSERLDLVKQKEKKVVNVNKTVILGNGRPTLLSPCDSERSVRLDTIFDKIKLDENEGMSVEDQTFLNMMSSGFLKQDDGNWIAPLPFKPNKLLLENNRPIVERRA</sequence>
<dbReference type="OrthoDB" id="10572273at2759"/>
<gene>
    <name evidence="1" type="ORF">MCOR_8603</name>
</gene>